<dbReference type="AlphaFoldDB" id="A0A1I2EFR3"/>
<protein>
    <submittedName>
        <fullName evidence="1">Uncharacterized protein</fullName>
    </submittedName>
</protein>
<dbReference type="OrthoDB" id="2449131at2"/>
<keyword evidence="2" id="KW-1185">Reference proteome</keyword>
<accession>A0A1I2EFR3</accession>
<proteinExistence type="predicted"/>
<evidence type="ECO:0000313" key="1">
    <source>
        <dbReference type="EMBL" id="SFE91523.1"/>
    </source>
</evidence>
<reference evidence="2" key="1">
    <citation type="submission" date="2016-10" db="EMBL/GenBank/DDBJ databases">
        <authorList>
            <person name="Varghese N."/>
            <person name="Submissions S."/>
        </authorList>
    </citation>
    <scope>NUCLEOTIDE SEQUENCE [LARGE SCALE GENOMIC DNA]</scope>
    <source>
        <strain evidence="2">CGMCC 1.10223</strain>
    </source>
</reference>
<dbReference type="EMBL" id="FONN01000009">
    <property type="protein sequence ID" value="SFE91523.1"/>
    <property type="molecule type" value="Genomic_DNA"/>
</dbReference>
<gene>
    <name evidence="1" type="ORF">SAMN04487969_10974</name>
</gene>
<sequence length="252" mass="27956">MFNFVLAHPISRQLWARRAALLATAAALLVLTGCMYPNDRLSQNQGAPKEAVRNVQAAIDEYKADTGVLPIKNSTAETPLYEKFILDFVPLQGKGYLGDIPSAAFEKGGNYYFLITDEETDPKVRLMDLRIYQQINDISSWVQAYSTANAGKLPKGDEAYPGFYYVDYNLLGKKAPTIVSSYSSLTMAAMLDEKGQVYADYGPDIMQAIQKDGETSFAADYDLRGLLVERDVFVPVKAPVYYWVDGQPQAVS</sequence>
<name>A0A1I2EFR3_9BACL</name>
<organism evidence="1 2">
    <name type="scientific">Paenibacillus algorifonticola</name>
    <dbReference type="NCBI Taxonomy" id="684063"/>
    <lineage>
        <taxon>Bacteria</taxon>
        <taxon>Bacillati</taxon>
        <taxon>Bacillota</taxon>
        <taxon>Bacilli</taxon>
        <taxon>Bacillales</taxon>
        <taxon>Paenibacillaceae</taxon>
        <taxon>Paenibacillus</taxon>
    </lineage>
</organism>
<dbReference type="Proteomes" id="UP000183410">
    <property type="component" value="Unassembled WGS sequence"/>
</dbReference>
<evidence type="ECO:0000313" key="2">
    <source>
        <dbReference type="Proteomes" id="UP000183410"/>
    </source>
</evidence>
<dbReference type="RefSeq" id="WP_046232025.1">
    <property type="nucleotide sequence ID" value="NZ_FONN01000009.1"/>
</dbReference>